<evidence type="ECO:0000259" key="1">
    <source>
        <dbReference type="Pfam" id="PF10453"/>
    </source>
</evidence>
<dbReference type="PANTHER" id="PTHR13309">
    <property type="entry name" value="NUCLEAR FRAGILE X MENTAL RETARDATION PROTEIN INTERACTING PROTEIN 1"/>
    <property type="match status" value="1"/>
</dbReference>
<dbReference type="InterPro" id="IPR039136">
    <property type="entry name" value="NUFIP1-like"/>
</dbReference>
<proteinExistence type="predicted"/>
<name>A0A8D7A111_MUSAM</name>
<gene>
    <name evidence="2" type="ORF">GSMUA_271630.1</name>
</gene>
<dbReference type="EMBL" id="HG996470">
    <property type="protein sequence ID" value="CAG1838986.1"/>
    <property type="molecule type" value="Genomic_DNA"/>
</dbReference>
<feature type="domain" description="FMR1-interacting protein 1 conserved" evidence="1">
    <location>
        <begin position="366"/>
        <end position="399"/>
    </location>
</feature>
<protein>
    <submittedName>
        <fullName evidence="2">(wild Malaysian banana) hypothetical protein</fullName>
    </submittedName>
</protein>
<accession>A0A8D7A111</accession>
<reference evidence="2" key="1">
    <citation type="submission" date="2021-03" db="EMBL/GenBank/DDBJ databases">
        <authorList>
            <consortium name="Genoscope - CEA"/>
            <person name="William W."/>
        </authorList>
    </citation>
    <scope>NUCLEOTIDE SEQUENCE</scope>
    <source>
        <strain evidence="2">Doubled-haploid Pahang</strain>
    </source>
</reference>
<dbReference type="GO" id="GO:0003723">
    <property type="term" value="F:RNA binding"/>
    <property type="evidence" value="ECO:0007669"/>
    <property type="project" value="InterPro"/>
</dbReference>
<dbReference type="AlphaFoldDB" id="A0A8D7A111"/>
<dbReference type="InterPro" id="IPR019496">
    <property type="entry name" value="NUFIP1_cons_dom"/>
</dbReference>
<dbReference type="PANTHER" id="PTHR13309:SF0">
    <property type="entry name" value="FMR1-INTERACTING PROTEIN NUFIP1"/>
    <property type="match status" value="1"/>
</dbReference>
<organism evidence="2">
    <name type="scientific">Musa acuminata subsp. malaccensis</name>
    <name type="common">Wild banana</name>
    <name type="synonym">Musa malaccensis</name>
    <dbReference type="NCBI Taxonomy" id="214687"/>
    <lineage>
        <taxon>Eukaryota</taxon>
        <taxon>Viridiplantae</taxon>
        <taxon>Streptophyta</taxon>
        <taxon>Embryophyta</taxon>
        <taxon>Tracheophyta</taxon>
        <taxon>Spermatophyta</taxon>
        <taxon>Magnoliopsida</taxon>
        <taxon>Liliopsida</taxon>
        <taxon>Zingiberales</taxon>
        <taxon>Musaceae</taxon>
        <taxon>Musa</taxon>
    </lineage>
</organism>
<evidence type="ECO:0000313" key="2">
    <source>
        <dbReference type="EMBL" id="CAG1838986.1"/>
    </source>
</evidence>
<sequence>MLPFFQSPAVNIHAQVPNDPSLQQQAALFNQMQFPDPSFVNSSNRNTNSNGFSATNVAAAAAAVAPLMAPSSFLNCPNILPVVQNNRLSVFPQQHVQFGAAQHLNQQLLALQLLGISRGMPQNAQQFQGQLQNLNMFTPLPPGVGPFSVNNRPQNFNFIGGLPNGQICFPTTMMHRNQIADLNSPASSCLGSNKPEHLGNHPMVAVGNSHTSLCNGALCTGGKKISFTHEGKHESLVNPKKLHQPNIWSPTKNHHPMKYNQPGNLWPQVDCLEDGGSDIISVNSAKKGFTRHLHGQRKTKYTRHAHILNLSFTCLFQDSKSIESNKRMFNGTSGRAVQKKWKGEPQFGKCNKPILTERPRCLPVTYSEHEIQQWIEARRKNFPTTANIKKKLVQSDVNNEDADDDAQLRRQQLKQVLAKQAELGVEVAEIPQGYLSELENQSGGQENNSKVLNMTNNFPNKHICKRVRHQEKWQAKRLKLTNESSADAASILRREPTLLRKLLSSDIRRDNSRLLQAFRFMILNSFFEHWPGKLLEFPSFTVRDIQCENGTAVEKTSSLNCINNVEFEVGQCSVVKEIEGPKQNCVRDDAGFSSENGQ</sequence>
<dbReference type="Pfam" id="PF10453">
    <property type="entry name" value="NUFIP1"/>
    <property type="match status" value="1"/>
</dbReference>